<evidence type="ECO:0000256" key="4">
    <source>
        <dbReference type="ARBA" id="ARBA00022723"/>
    </source>
</evidence>
<evidence type="ECO:0000256" key="9">
    <source>
        <dbReference type="ARBA" id="ARBA00048679"/>
    </source>
</evidence>
<dbReference type="InterPro" id="IPR036936">
    <property type="entry name" value="CRIB_dom_sf"/>
</dbReference>
<dbReference type="AlphaFoldDB" id="A0AAD7UYX5"/>
<reference evidence="13 14" key="1">
    <citation type="submission" date="2023-03" db="EMBL/GenBank/DDBJ databases">
        <title>Genome sequence of Lichtheimia ornata CBS 291.66.</title>
        <authorList>
            <person name="Mohabir J.T."/>
            <person name="Shea T.P."/>
            <person name="Kurbessoian T."/>
            <person name="Berby B."/>
            <person name="Fontaine J."/>
            <person name="Livny J."/>
            <person name="Gnirke A."/>
            <person name="Stajich J.E."/>
            <person name="Cuomo C.A."/>
        </authorList>
    </citation>
    <scope>NUCLEOTIDE SEQUENCE [LARGE SCALE GENOMIC DNA]</scope>
    <source>
        <strain evidence="13">CBS 291.66</strain>
    </source>
</reference>
<dbReference type="Gene3D" id="3.30.200.20">
    <property type="entry name" value="Phosphorylase Kinase, domain 1"/>
    <property type="match status" value="1"/>
</dbReference>
<feature type="compositionally biased region" description="Polar residues" evidence="10">
    <location>
        <begin position="40"/>
        <end position="52"/>
    </location>
</feature>
<dbReference type="EMBL" id="JARTCD010000042">
    <property type="protein sequence ID" value="KAJ8656184.1"/>
    <property type="molecule type" value="Genomic_DNA"/>
</dbReference>
<dbReference type="Pfam" id="PF00786">
    <property type="entry name" value="PBD"/>
    <property type="match status" value="2"/>
</dbReference>
<dbReference type="PANTHER" id="PTHR45832">
    <property type="entry name" value="SERINE/THREONINE-PROTEIN KINASE SAMKA-RELATED-RELATED"/>
    <property type="match status" value="1"/>
</dbReference>
<dbReference type="GO" id="GO:0046872">
    <property type="term" value="F:metal ion binding"/>
    <property type="evidence" value="ECO:0007669"/>
    <property type="project" value="UniProtKB-KW"/>
</dbReference>
<gene>
    <name evidence="13" type="ORF">O0I10_008197</name>
</gene>
<dbReference type="SMART" id="SM00219">
    <property type="entry name" value="TyrKc"/>
    <property type="match status" value="1"/>
</dbReference>
<feature type="domain" description="CRIB" evidence="12">
    <location>
        <begin position="104"/>
        <end position="117"/>
    </location>
</feature>
<dbReference type="SMART" id="SM00285">
    <property type="entry name" value="PBD"/>
    <property type="match status" value="2"/>
</dbReference>
<evidence type="ECO:0000256" key="2">
    <source>
        <dbReference type="ARBA" id="ARBA00008874"/>
    </source>
</evidence>
<evidence type="ECO:0000259" key="12">
    <source>
        <dbReference type="PROSITE" id="PS50108"/>
    </source>
</evidence>
<dbReference type="GeneID" id="83215604"/>
<feature type="domain" description="CRIB" evidence="12">
    <location>
        <begin position="210"/>
        <end position="223"/>
    </location>
</feature>
<keyword evidence="4" id="KW-0479">Metal-binding</keyword>
<feature type="region of interest" description="Disordered" evidence="10">
    <location>
        <begin position="72"/>
        <end position="104"/>
    </location>
</feature>
<dbReference type="GO" id="GO:0005524">
    <property type="term" value="F:ATP binding"/>
    <property type="evidence" value="ECO:0007669"/>
    <property type="project" value="UniProtKB-KW"/>
</dbReference>
<dbReference type="Proteomes" id="UP001234581">
    <property type="component" value="Unassembled WGS sequence"/>
</dbReference>
<protein>
    <recommendedName>
        <fullName evidence="15">Non-specific serine/threonine protein kinase</fullName>
    </recommendedName>
</protein>
<feature type="region of interest" description="Disordered" evidence="10">
    <location>
        <begin position="1"/>
        <end position="54"/>
    </location>
</feature>
<feature type="compositionally biased region" description="Low complexity" evidence="10">
    <location>
        <begin position="185"/>
        <end position="202"/>
    </location>
</feature>
<evidence type="ECO:0000259" key="11">
    <source>
        <dbReference type="PROSITE" id="PS50011"/>
    </source>
</evidence>
<dbReference type="SUPFAM" id="SSF56112">
    <property type="entry name" value="Protein kinase-like (PK-like)"/>
    <property type="match status" value="1"/>
</dbReference>
<feature type="compositionally biased region" description="Low complexity" evidence="10">
    <location>
        <begin position="75"/>
        <end position="88"/>
    </location>
</feature>
<comment type="catalytic activity">
    <reaction evidence="8">
        <text>L-threonyl-[protein] + ATP = O-phospho-L-threonyl-[protein] + ADP + H(+)</text>
        <dbReference type="Rhea" id="RHEA:46608"/>
        <dbReference type="Rhea" id="RHEA-COMP:11060"/>
        <dbReference type="Rhea" id="RHEA-COMP:11605"/>
        <dbReference type="ChEBI" id="CHEBI:15378"/>
        <dbReference type="ChEBI" id="CHEBI:30013"/>
        <dbReference type="ChEBI" id="CHEBI:30616"/>
        <dbReference type="ChEBI" id="CHEBI:61977"/>
        <dbReference type="ChEBI" id="CHEBI:456216"/>
        <dbReference type="EC" id="2.7.11.1"/>
    </reaction>
</comment>
<keyword evidence="5" id="KW-0547">Nucleotide-binding</keyword>
<accession>A0AAD7UYX5</accession>
<evidence type="ECO:0000313" key="14">
    <source>
        <dbReference type="Proteomes" id="UP001234581"/>
    </source>
</evidence>
<dbReference type="FunFam" id="1.10.510.10:FF:000768">
    <property type="entry name" value="Non-specific serine/threonine protein kinase"/>
    <property type="match status" value="1"/>
</dbReference>
<dbReference type="GO" id="GO:0004713">
    <property type="term" value="F:protein tyrosine kinase activity"/>
    <property type="evidence" value="ECO:0007669"/>
    <property type="project" value="InterPro"/>
</dbReference>
<comment type="cofactor">
    <cofactor evidence="1">
        <name>Mg(2+)</name>
        <dbReference type="ChEBI" id="CHEBI:18420"/>
    </cofactor>
</comment>
<dbReference type="GO" id="GO:0004674">
    <property type="term" value="F:protein serine/threonine kinase activity"/>
    <property type="evidence" value="ECO:0007669"/>
    <property type="project" value="UniProtKB-EC"/>
</dbReference>
<keyword evidence="14" id="KW-1185">Reference proteome</keyword>
<dbReference type="Gene3D" id="3.90.810.10">
    <property type="entry name" value="CRIB domain"/>
    <property type="match status" value="2"/>
</dbReference>
<feature type="region of interest" description="Disordered" evidence="10">
    <location>
        <begin position="272"/>
        <end position="314"/>
    </location>
</feature>
<proteinExistence type="inferred from homology"/>
<feature type="compositionally biased region" description="Low complexity" evidence="10">
    <location>
        <begin position="1"/>
        <end position="20"/>
    </location>
</feature>
<keyword evidence="3" id="KW-0808">Transferase</keyword>
<comment type="similarity">
    <text evidence="2">Belongs to the protein kinase superfamily. STE Ser/Thr protein kinase family. STE20 subfamily.</text>
</comment>
<dbReference type="PROSITE" id="PS50011">
    <property type="entry name" value="PROTEIN_KINASE_DOM"/>
    <property type="match status" value="1"/>
</dbReference>
<dbReference type="InterPro" id="IPR000095">
    <property type="entry name" value="CRIB_dom"/>
</dbReference>
<feature type="region of interest" description="Disordered" evidence="10">
    <location>
        <begin position="149"/>
        <end position="211"/>
    </location>
</feature>
<dbReference type="PANTHER" id="PTHR45832:SF22">
    <property type="entry name" value="SERINE_THREONINE-PROTEIN KINASE SAMKA-RELATED"/>
    <property type="match status" value="1"/>
</dbReference>
<dbReference type="Gene3D" id="1.10.510.10">
    <property type="entry name" value="Transferase(Phosphotransferase) domain 1"/>
    <property type="match status" value="1"/>
</dbReference>
<dbReference type="InterPro" id="IPR011009">
    <property type="entry name" value="Kinase-like_dom_sf"/>
</dbReference>
<name>A0AAD7UYX5_9FUNG</name>
<evidence type="ECO:0000256" key="8">
    <source>
        <dbReference type="ARBA" id="ARBA00047899"/>
    </source>
</evidence>
<dbReference type="PROSITE" id="PS50108">
    <property type="entry name" value="CRIB"/>
    <property type="match status" value="2"/>
</dbReference>
<comment type="catalytic activity">
    <reaction evidence="9">
        <text>L-seryl-[protein] + ATP = O-phospho-L-seryl-[protein] + ADP + H(+)</text>
        <dbReference type="Rhea" id="RHEA:17989"/>
        <dbReference type="Rhea" id="RHEA-COMP:9863"/>
        <dbReference type="Rhea" id="RHEA-COMP:11604"/>
        <dbReference type="ChEBI" id="CHEBI:15378"/>
        <dbReference type="ChEBI" id="CHEBI:29999"/>
        <dbReference type="ChEBI" id="CHEBI:30616"/>
        <dbReference type="ChEBI" id="CHEBI:83421"/>
        <dbReference type="ChEBI" id="CHEBI:456216"/>
        <dbReference type="EC" id="2.7.11.1"/>
    </reaction>
</comment>
<dbReference type="RefSeq" id="XP_058341097.1">
    <property type="nucleotide sequence ID" value="XM_058488204.1"/>
</dbReference>
<feature type="compositionally biased region" description="Pro residues" evidence="10">
    <location>
        <begin position="278"/>
        <end position="288"/>
    </location>
</feature>
<evidence type="ECO:0008006" key="15">
    <source>
        <dbReference type="Google" id="ProtNLM"/>
    </source>
</evidence>
<evidence type="ECO:0000256" key="7">
    <source>
        <dbReference type="ARBA" id="ARBA00022842"/>
    </source>
</evidence>
<evidence type="ECO:0000313" key="13">
    <source>
        <dbReference type="EMBL" id="KAJ8656184.1"/>
    </source>
</evidence>
<evidence type="ECO:0000256" key="10">
    <source>
        <dbReference type="SAM" id="MobiDB-lite"/>
    </source>
</evidence>
<evidence type="ECO:0000256" key="6">
    <source>
        <dbReference type="ARBA" id="ARBA00022840"/>
    </source>
</evidence>
<dbReference type="InterPro" id="IPR051931">
    <property type="entry name" value="PAK3-like"/>
</dbReference>
<evidence type="ECO:0000256" key="1">
    <source>
        <dbReference type="ARBA" id="ARBA00001946"/>
    </source>
</evidence>
<organism evidence="13 14">
    <name type="scientific">Lichtheimia ornata</name>
    <dbReference type="NCBI Taxonomy" id="688661"/>
    <lineage>
        <taxon>Eukaryota</taxon>
        <taxon>Fungi</taxon>
        <taxon>Fungi incertae sedis</taxon>
        <taxon>Mucoromycota</taxon>
        <taxon>Mucoromycotina</taxon>
        <taxon>Mucoromycetes</taxon>
        <taxon>Mucorales</taxon>
        <taxon>Lichtheimiaceae</taxon>
        <taxon>Lichtheimia</taxon>
    </lineage>
</organism>
<comment type="caution">
    <text evidence="13">The sequence shown here is derived from an EMBL/GenBank/DDBJ whole genome shotgun (WGS) entry which is preliminary data.</text>
</comment>
<keyword evidence="7" id="KW-0460">Magnesium</keyword>
<evidence type="ECO:0000256" key="5">
    <source>
        <dbReference type="ARBA" id="ARBA00022741"/>
    </source>
</evidence>
<dbReference type="InterPro" id="IPR000719">
    <property type="entry name" value="Prot_kinase_dom"/>
</dbReference>
<dbReference type="InterPro" id="IPR020635">
    <property type="entry name" value="Tyr_kinase_cat_dom"/>
</dbReference>
<feature type="domain" description="Protein kinase" evidence="11">
    <location>
        <begin position="385"/>
        <end position="641"/>
    </location>
</feature>
<sequence>MGNTLSTTASTEPAPSSYSAHFHTDTKTSISKRNPHQPDSRPSTAGFSPSAYSSLRKTESSSTLSSSVRFYNHPSLSNASMSSKVSKSSARRKQTSPTDKVLDIGKPTQFEHGIHVEYNKNNGRFMGLPDVWQQSSLPSDDILDTNYINPNLVPQPMDTRRKQSIASDSDVYKTTAKRSQQHTPTTTATATTTTTTSSSTSTLKKSPSIIGKPYNVQHNVHVQVDTTGSGLIGLPLEWQHILEASGVPEEIMLAHPKMVKDMMQMRMPESLQANQLKQPPPPPPPDSPHSPHENQNTPDPNRPRSTLPLGFAPPTRARSSKLLQLAHLSKDVPPMPSSSSSSLIAKEMEDIEPPSSALAASESHLSLDSSFIDDLVDNVDPETVYSDFVLIAEGESGPMFAAKHIATGRLVAIKKIPKTATQKLSKIRNELTTMKMSRHPNVVEYIGCYMTEDEVWVVMECMDVSLADIIAVNMENPDDVVSEAHMARIARDMLRALCRIHRLHRIHRDIRSDNVLLSQRGEIKLSDFSHCAQLTKQQPNRNSIVGTPYWMAPEVIKGQEYDAKADIWSLGVLMMEMMQGDPPYVEYPPLRAVVLIASNGLPPLEEADRWSKELKDFLQLCTMMDPKDRPDAEELLKHDFFSNVANTDDMIALIDETKRLEMLRHEEEEDDDEDEDEVMIQKLAVADS</sequence>
<dbReference type="CDD" id="cd06614">
    <property type="entry name" value="STKc_PAK"/>
    <property type="match status" value="1"/>
</dbReference>
<keyword evidence="6" id="KW-0067">ATP-binding</keyword>
<dbReference type="Pfam" id="PF00069">
    <property type="entry name" value="Pkinase"/>
    <property type="match status" value="1"/>
</dbReference>
<evidence type="ECO:0000256" key="3">
    <source>
        <dbReference type="ARBA" id="ARBA00022679"/>
    </source>
</evidence>